<protein>
    <submittedName>
        <fullName evidence="6">M20 family peptidase</fullName>
    </submittedName>
</protein>
<gene>
    <name evidence="6" type="ORF">D8Y22_08450</name>
</gene>
<sequence length="378" mass="39333">MSSVLELTRELVSIASHEDETAAGDFIEAWLRRETDSDVIRDAVGNVIARTGTGGETLALVGHHDVVEPAPTQLAAGADENTGEATYVLEERDGRLYGRGTADMKGAVAAAMLAFRDAEVDAPSSGPADDTESAGEFAFASFVGEEVGGVGARHAIDEGFAPEYAVVGEGSTGYSSPGVTDVAVAHKGRRGSTITASGERAHASEVGAGTNAIYRATDAVAVVRNLEIPALEVAGERLEGSLTVTEIEGGTAMNVVPDHCELTIDERTVPGERAALERVESIEGVAWTVDQDLPPMRCGDEAFAEAVLEAADAAQSGSPELVTKPHATDAGWLARAGTDCVICGAAEPGEAHTADESVSIEALERCRETYRRVAEGWL</sequence>
<dbReference type="InterPro" id="IPR011650">
    <property type="entry name" value="Peptidase_M20_dimer"/>
</dbReference>
<dbReference type="EMBL" id="RBZW01000021">
    <property type="protein sequence ID" value="THE65232.1"/>
    <property type="molecule type" value="Genomic_DNA"/>
</dbReference>
<accession>A0A4S3TM27</accession>
<dbReference type="SUPFAM" id="SSF53187">
    <property type="entry name" value="Zn-dependent exopeptidases"/>
    <property type="match status" value="1"/>
</dbReference>
<dbReference type="InterPro" id="IPR002933">
    <property type="entry name" value="Peptidase_M20"/>
</dbReference>
<dbReference type="GO" id="GO:0046872">
    <property type="term" value="F:metal ion binding"/>
    <property type="evidence" value="ECO:0007669"/>
    <property type="project" value="UniProtKB-KW"/>
</dbReference>
<evidence type="ECO:0000256" key="1">
    <source>
        <dbReference type="ARBA" id="ARBA00001947"/>
    </source>
</evidence>
<keyword evidence="4" id="KW-0862">Zinc</keyword>
<dbReference type="Gene3D" id="3.40.630.10">
    <property type="entry name" value="Zn peptidases"/>
    <property type="match status" value="1"/>
</dbReference>
<dbReference type="PROSITE" id="PS00758">
    <property type="entry name" value="ARGE_DAPE_CPG2_1"/>
    <property type="match status" value="1"/>
</dbReference>
<dbReference type="InterPro" id="IPR036264">
    <property type="entry name" value="Bact_exopeptidase_dim_dom"/>
</dbReference>
<keyword evidence="2" id="KW-0479">Metal-binding</keyword>
<dbReference type="OrthoDB" id="133929at2157"/>
<dbReference type="GO" id="GO:0016787">
    <property type="term" value="F:hydrolase activity"/>
    <property type="evidence" value="ECO:0007669"/>
    <property type="project" value="UniProtKB-KW"/>
</dbReference>
<dbReference type="RefSeq" id="WP_141464264.1">
    <property type="nucleotide sequence ID" value="NZ_RBZW01000021.1"/>
</dbReference>
<dbReference type="SUPFAM" id="SSF55031">
    <property type="entry name" value="Bacterial exopeptidase dimerisation domain"/>
    <property type="match status" value="1"/>
</dbReference>
<organism evidence="6 7">
    <name type="scientific">Salinadaptatus halalkaliphilus</name>
    <dbReference type="NCBI Taxonomy" id="2419781"/>
    <lineage>
        <taxon>Archaea</taxon>
        <taxon>Methanobacteriati</taxon>
        <taxon>Methanobacteriota</taxon>
        <taxon>Stenosarchaea group</taxon>
        <taxon>Halobacteria</taxon>
        <taxon>Halobacteriales</taxon>
        <taxon>Natrialbaceae</taxon>
        <taxon>Salinadaptatus</taxon>
    </lineage>
</organism>
<name>A0A4S3TM27_9EURY</name>
<dbReference type="AlphaFoldDB" id="A0A4S3TM27"/>
<proteinExistence type="predicted"/>
<evidence type="ECO:0000256" key="2">
    <source>
        <dbReference type="ARBA" id="ARBA00022723"/>
    </source>
</evidence>
<dbReference type="Proteomes" id="UP000318864">
    <property type="component" value="Unassembled WGS sequence"/>
</dbReference>
<evidence type="ECO:0000313" key="6">
    <source>
        <dbReference type="EMBL" id="THE65232.1"/>
    </source>
</evidence>
<evidence type="ECO:0000256" key="4">
    <source>
        <dbReference type="ARBA" id="ARBA00022833"/>
    </source>
</evidence>
<dbReference type="Pfam" id="PF01546">
    <property type="entry name" value="Peptidase_M20"/>
    <property type="match status" value="1"/>
</dbReference>
<reference evidence="6 7" key="1">
    <citation type="submission" date="2018-10" db="EMBL/GenBank/DDBJ databases">
        <title>Natronolimnobius sp. XQ-INN 246 isolated from Inner Mongolia Autonomous Region of China.</title>
        <authorList>
            <person name="Xue Q."/>
        </authorList>
    </citation>
    <scope>NUCLEOTIDE SEQUENCE [LARGE SCALE GENOMIC DNA]</scope>
    <source>
        <strain evidence="6 7">XQ-INN 246</strain>
    </source>
</reference>
<comment type="caution">
    <text evidence="6">The sequence shown here is derived from an EMBL/GenBank/DDBJ whole genome shotgun (WGS) entry which is preliminary data.</text>
</comment>
<dbReference type="Gene3D" id="3.30.70.360">
    <property type="match status" value="1"/>
</dbReference>
<dbReference type="PANTHER" id="PTHR43808">
    <property type="entry name" value="ACETYLORNITHINE DEACETYLASE"/>
    <property type="match status" value="1"/>
</dbReference>
<dbReference type="Pfam" id="PF07687">
    <property type="entry name" value="M20_dimer"/>
    <property type="match status" value="1"/>
</dbReference>
<feature type="domain" description="Peptidase M20 dimerisation" evidence="5">
    <location>
        <begin position="184"/>
        <end position="274"/>
    </location>
</feature>
<dbReference type="InterPro" id="IPR050072">
    <property type="entry name" value="Peptidase_M20A"/>
</dbReference>
<evidence type="ECO:0000259" key="5">
    <source>
        <dbReference type="Pfam" id="PF07687"/>
    </source>
</evidence>
<evidence type="ECO:0000256" key="3">
    <source>
        <dbReference type="ARBA" id="ARBA00022801"/>
    </source>
</evidence>
<keyword evidence="7" id="KW-1185">Reference proteome</keyword>
<comment type="cofactor">
    <cofactor evidence="1">
        <name>Zn(2+)</name>
        <dbReference type="ChEBI" id="CHEBI:29105"/>
    </cofactor>
</comment>
<evidence type="ECO:0000313" key="7">
    <source>
        <dbReference type="Proteomes" id="UP000318864"/>
    </source>
</evidence>
<dbReference type="InterPro" id="IPR001261">
    <property type="entry name" value="ArgE/DapE_CS"/>
</dbReference>
<keyword evidence="3" id="KW-0378">Hydrolase</keyword>